<organism evidence="2 3">
    <name type="scientific">Didymella pomorum</name>
    <dbReference type="NCBI Taxonomy" id="749634"/>
    <lineage>
        <taxon>Eukaryota</taxon>
        <taxon>Fungi</taxon>
        <taxon>Dikarya</taxon>
        <taxon>Ascomycota</taxon>
        <taxon>Pezizomycotina</taxon>
        <taxon>Dothideomycetes</taxon>
        <taxon>Pleosporomycetidae</taxon>
        <taxon>Pleosporales</taxon>
        <taxon>Pleosporineae</taxon>
        <taxon>Didymellaceae</taxon>
        <taxon>Didymella</taxon>
    </lineage>
</organism>
<name>A0A9W9DAM7_9PLEO</name>
<dbReference type="EMBL" id="JAPEVA010000008">
    <property type="protein sequence ID" value="KAJ4410498.1"/>
    <property type="molecule type" value="Genomic_DNA"/>
</dbReference>
<dbReference type="Pfam" id="PF06985">
    <property type="entry name" value="HET"/>
    <property type="match status" value="1"/>
</dbReference>
<dbReference type="InterPro" id="IPR010730">
    <property type="entry name" value="HET"/>
</dbReference>
<gene>
    <name evidence="2" type="ORF">N0V91_001984</name>
</gene>
<comment type="caution">
    <text evidence="2">The sequence shown here is derived from an EMBL/GenBank/DDBJ whole genome shotgun (WGS) entry which is preliminary data.</text>
</comment>
<evidence type="ECO:0000259" key="1">
    <source>
        <dbReference type="Pfam" id="PF06985"/>
    </source>
</evidence>
<dbReference type="Proteomes" id="UP001140510">
    <property type="component" value="Unassembled WGS sequence"/>
</dbReference>
<dbReference type="PANTHER" id="PTHR33112">
    <property type="entry name" value="DOMAIN PROTEIN, PUTATIVE-RELATED"/>
    <property type="match status" value="1"/>
</dbReference>
<keyword evidence="3" id="KW-1185">Reference proteome</keyword>
<dbReference type="PANTHER" id="PTHR33112:SF10">
    <property type="entry name" value="TOL"/>
    <property type="match status" value="1"/>
</dbReference>
<evidence type="ECO:0000313" key="2">
    <source>
        <dbReference type="EMBL" id="KAJ4410498.1"/>
    </source>
</evidence>
<protein>
    <recommendedName>
        <fullName evidence="1">Heterokaryon incompatibility domain-containing protein</fullName>
    </recommendedName>
</protein>
<reference evidence="2" key="1">
    <citation type="submission" date="2022-10" db="EMBL/GenBank/DDBJ databases">
        <title>Tapping the CABI collections for fungal endophytes: first genome assemblies for Collariella, Neodidymelliopsis, Ascochyta clinopodiicola, Didymella pomorum, Didymosphaeria variabile, Neocosmospora piperis and Neocucurbitaria cava.</title>
        <authorList>
            <person name="Hill R."/>
        </authorList>
    </citation>
    <scope>NUCLEOTIDE SEQUENCE</scope>
    <source>
        <strain evidence="2">IMI 355091</strain>
    </source>
</reference>
<feature type="domain" description="Heterokaryon incompatibility" evidence="1">
    <location>
        <begin position="19"/>
        <end position="168"/>
    </location>
</feature>
<dbReference type="OrthoDB" id="5362512at2759"/>
<accession>A0A9W9DAM7</accession>
<sequence>MEPDCRLVTSADVAPDGPYIALSHCWGRVECLKLKVSNFAQMQAGIPFSTLPQLYRDSVLVVRKLGMRYLWIDSLCIIQEGDSQEDWAREVQTMGDVYAKAFCTISAAVAPDGDHSMFQARNPDTLNSQVVFFNIDGQVEPYLLSDAWTWEMEIEEALINTRGWVLQERLLSPRVIYFGKRQVFWECREGHACETYPTGIPGLNHNMVQDYKNQVSMWKIMTQEEKSASGYVMWSKVVTVYTKCGLSFPSDKLVALSAVAKSMEANLQDDYIAGMWRRVLSFDLLWSLAPAFARHATRPSQYRAPTWSWMAIDGVVGHTGPLEIDDSELLYEVVDLDLTSSPENGTGSVQHGWLRLRGRVKRLTLTHEDVDLWFDEDDWSMSIDGTHLSIPTVPEELQPHVMLDPPYEGVTWQRVPADLYCMPTRLCEDEFGDLHLLILQAVDRRKGIYQRAGLVQGWSETAMDILMQAKGQDFDIPCEKYHNGRYQIKVV</sequence>
<proteinExistence type="predicted"/>
<dbReference type="AlphaFoldDB" id="A0A9W9DAM7"/>
<evidence type="ECO:0000313" key="3">
    <source>
        <dbReference type="Proteomes" id="UP001140510"/>
    </source>
</evidence>